<organism evidence="2 3">
    <name type="scientific">Aegilops tauschii subsp. strangulata</name>
    <name type="common">Goatgrass</name>
    <dbReference type="NCBI Taxonomy" id="200361"/>
    <lineage>
        <taxon>Eukaryota</taxon>
        <taxon>Viridiplantae</taxon>
        <taxon>Streptophyta</taxon>
        <taxon>Embryophyta</taxon>
        <taxon>Tracheophyta</taxon>
        <taxon>Spermatophyta</taxon>
        <taxon>Magnoliopsida</taxon>
        <taxon>Liliopsida</taxon>
        <taxon>Poales</taxon>
        <taxon>Poaceae</taxon>
        <taxon>BOP clade</taxon>
        <taxon>Pooideae</taxon>
        <taxon>Triticodae</taxon>
        <taxon>Triticeae</taxon>
        <taxon>Triticinae</taxon>
        <taxon>Aegilops</taxon>
    </lineage>
</organism>
<reference evidence="2" key="4">
    <citation type="submission" date="2019-03" db="UniProtKB">
        <authorList>
            <consortium name="EnsemblPlants"/>
        </authorList>
    </citation>
    <scope>IDENTIFICATION</scope>
</reference>
<dbReference type="PANTHER" id="PTHR21495">
    <property type="entry name" value="NUCLEOPORIN-RELATED"/>
    <property type="match status" value="1"/>
</dbReference>
<dbReference type="Pfam" id="PF03018">
    <property type="entry name" value="Dirigent"/>
    <property type="match status" value="1"/>
</dbReference>
<dbReference type="InterPro" id="IPR004265">
    <property type="entry name" value="Dirigent"/>
</dbReference>
<evidence type="ECO:0000313" key="2">
    <source>
        <dbReference type="EnsemblPlants" id="AET3Gv20477300.1"/>
    </source>
</evidence>
<proteinExistence type="inferred from homology"/>
<dbReference type="EnsemblPlants" id="AET3Gv20477300.1">
    <property type="protein sequence ID" value="AET3Gv20477300.1"/>
    <property type="gene ID" value="AET3Gv20477300"/>
</dbReference>
<dbReference type="GO" id="GO:0048046">
    <property type="term" value="C:apoplast"/>
    <property type="evidence" value="ECO:0007669"/>
    <property type="project" value="UniProtKB-SubCell"/>
</dbReference>
<comment type="function">
    <text evidence="1">Dirigent proteins impart stereoselectivity on the phenoxy radical-coupling reaction, yielding optically active lignans from two molecules of coniferyl alcohol in the biosynthesis of lignans, flavonolignans, and alkaloids and thus plays a central role in plant secondary metabolism.</text>
</comment>
<comment type="subunit">
    <text evidence="1">Homodimer.</text>
</comment>
<comment type="subcellular location">
    <subcellularLocation>
        <location evidence="1">Secreted</location>
        <location evidence="1">Extracellular space</location>
        <location evidence="1">Apoplast</location>
    </subcellularLocation>
</comment>
<name>A0A453EUZ6_AEGTS</name>
<dbReference type="AlphaFoldDB" id="A0A453EUZ6"/>
<protein>
    <recommendedName>
        <fullName evidence="1">Dirigent protein</fullName>
    </recommendedName>
</protein>
<dbReference type="Proteomes" id="UP000015105">
    <property type="component" value="Chromosome 3D"/>
</dbReference>
<comment type="similarity">
    <text evidence="1">Belongs to the plant dirigent protein family.</text>
</comment>
<reference evidence="3" key="1">
    <citation type="journal article" date="2014" name="Science">
        <title>Ancient hybridizations among the ancestral genomes of bread wheat.</title>
        <authorList>
            <consortium name="International Wheat Genome Sequencing Consortium,"/>
            <person name="Marcussen T."/>
            <person name="Sandve S.R."/>
            <person name="Heier L."/>
            <person name="Spannagl M."/>
            <person name="Pfeifer M."/>
            <person name="Jakobsen K.S."/>
            <person name="Wulff B.B."/>
            <person name="Steuernagel B."/>
            <person name="Mayer K.F."/>
            <person name="Olsen O.A."/>
        </authorList>
    </citation>
    <scope>NUCLEOTIDE SEQUENCE [LARGE SCALE GENOMIC DNA]</scope>
    <source>
        <strain evidence="3">cv. AL8/78</strain>
    </source>
</reference>
<keyword evidence="1" id="KW-0964">Secreted</keyword>
<evidence type="ECO:0000313" key="3">
    <source>
        <dbReference type="Proteomes" id="UP000015105"/>
    </source>
</evidence>
<reference evidence="3" key="2">
    <citation type="journal article" date="2017" name="Nat. Plants">
        <title>The Aegilops tauschii genome reveals multiple impacts of transposons.</title>
        <authorList>
            <person name="Zhao G."/>
            <person name="Zou C."/>
            <person name="Li K."/>
            <person name="Wang K."/>
            <person name="Li T."/>
            <person name="Gao L."/>
            <person name="Zhang X."/>
            <person name="Wang H."/>
            <person name="Yang Z."/>
            <person name="Liu X."/>
            <person name="Jiang W."/>
            <person name="Mao L."/>
            <person name="Kong X."/>
            <person name="Jiao Y."/>
            <person name="Jia J."/>
        </authorList>
    </citation>
    <scope>NUCLEOTIDE SEQUENCE [LARGE SCALE GENOMIC DNA]</scope>
    <source>
        <strain evidence="3">cv. AL8/78</strain>
    </source>
</reference>
<evidence type="ECO:0000256" key="1">
    <source>
        <dbReference type="RuleBase" id="RU363099"/>
    </source>
</evidence>
<reference evidence="2" key="5">
    <citation type="journal article" date="2021" name="G3 (Bethesda)">
        <title>Aegilops tauschii genome assembly Aet v5.0 features greater sequence contiguity and improved annotation.</title>
        <authorList>
            <person name="Wang L."/>
            <person name="Zhu T."/>
            <person name="Rodriguez J.C."/>
            <person name="Deal K.R."/>
            <person name="Dubcovsky J."/>
            <person name="McGuire P.E."/>
            <person name="Lux T."/>
            <person name="Spannagl M."/>
            <person name="Mayer K.F.X."/>
            <person name="Baldrich P."/>
            <person name="Meyers B.C."/>
            <person name="Huo N."/>
            <person name="Gu Y.Q."/>
            <person name="Zhou H."/>
            <person name="Devos K.M."/>
            <person name="Bennetzen J.L."/>
            <person name="Unver T."/>
            <person name="Budak H."/>
            <person name="Gulick P.J."/>
            <person name="Galiba G."/>
            <person name="Kalapos B."/>
            <person name="Nelson D.R."/>
            <person name="Li P."/>
            <person name="You F.M."/>
            <person name="Luo M.C."/>
            <person name="Dvorak J."/>
        </authorList>
    </citation>
    <scope>NUCLEOTIDE SEQUENCE [LARGE SCALE GENOMIC DNA]</scope>
    <source>
        <strain evidence="2">cv. AL8/78</strain>
    </source>
</reference>
<keyword evidence="1" id="KW-0052">Apoplast</keyword>
<reference evidence="2" key="3">
    <citation type="journal article" date="2017" name="Nature">
        <title>Genome sequence of the progenitor of the wheat D genome Aegilops tauschii.</title>
        <authorList>
            <person name="Luo M.C."/>
            <person name="Gu Y.Q."/>
            <person name="Puiu D."/>
            <person name="Wang H."/>
            <person name="Twardziok S.O."/>
            <person name="Deal K.R."/>
            <person name="Huo N."/>
            <person name="Zhu T."/>
            <person name="Wang L."/>
            <person name="Wang Y."/>
            <person name="McGuire P.E."/>
            <person name="Liu S."/>
            <person name="Long H."/>
            <person name="Ramasamy R.K."/>
            <person name="Rodriguez J.C."/>
            <person name="Van S.L."/>
            <person name="Yuan L."/>
            <person name="Wang Z."/>
            <person name="Xia Z."/>
            <person name="Xiao L."/>
            <person name="Anderson O.D."/>
            <person name="Ouyang S."/>
            <person name="Liang Y."/>
            <person name="Zimin A.V."/>
            <person name="Pertea G."/>
            <person name="Qi P."/>
            <person name="Bennetzen J.L."/>
            <person name="Dai X."/>
            <person name="Dawson M.W."/>
            <person name="Muller H.G."/>
            <person name="Kugler K."/>
            <person name="Rivarola-Duarte L."/>
            <person name="Spannagl M."/>
            <person name="Mayer K.F.X."/>
            <person name="Lu F.H."/>
            <person name="Bevan M.W."/>
            <person name="Leroy P."/>
            <person name="Li P."/>
            <person name="You F.M."/>
            <person name="Sun Q."/>
            <person name="Liu Z."/>
            <person name="Lyons E."/>
            <person name="Wicker T."/>
            <person name="Salzberg S.L."/>
            <person name="Devos K.M."/>
            <person name="Dvorak J."/>
        </authorList>
    </citation>
    <scope>NUCLEOTIDE SEQUENCE [LARGE SCALE GENOMIC DNA]</scope>
    <source>
        <strain evidence="2">cv. AL8/78</strain>
    </source>
</reference>
<dbReference type="STRING" id="200361.A0A453EUZ6"/>
<accession>A0A453EUZ6</accession>
<sequence>MSRGSVFCRCRHERLAAWVVAAESGRQPARVVGRDLGGRQQVAAGSRSPAPCVVAAGSRSPATCVVPAGAGGSAFGFGYVGVVDELLREGADPASRLIGRTQGLTTGASLSEVAITTLLNFVFTDGPYNGSTLAMFGRAWPGPSSGAGGDRGPDPWLKQGRALTAAL</sequence>
<dbReference type="Gramene" id="AET3Gv20477300.1">
    <property type="protein sequence ID" value="AET3Gv20477300.1"/>
    <property type="gene ID" value="AET3Gv20477300"/>
</dbReference>
<keyword evidence="3" id="KW-1185">Reference proteome</keyword>